<organism evidence="2 3">
    <name type="scientific">Haloflavibacter putidus</name>
    <dbReference type="NCBI Taxonomy" id="2576776"/>
    <lineage>
        <taxon>Bacteria</taxon>
        <taxon>Pseudomonadati</taxon>
        <taxon>Bacteroidota</taxon>
        <taxon>Flavobacteriia</taxon>
        <taxon>Flavobacteriales</taxon>
        <taxon>Flavobacteriaceae</taxon>
        <taxon>Haloflavibacter</taxon>
    </lineage>
</organism>
<dbReference type="RefSeq" id="WP_141421510.1">
    <property type="nucleotide sequence ID" value="NZ_VIAR01000005.1"/>
</dbReference>
<dbReference type="EMBL" id="VIAR01000005">
    <property type="protein sequence ID" value="TQD39062.1"/>
    <property type="molecule type" value="Genomic_DNA"/>
</dbReference>
<evidence type="ECO:0000313" key="3">
    <source>
        <dbReference type="Proteomes" id="UP000317169"/>
    </source>
</evidence>
<evidence type="ECO:0000313" key="2">
    <source>
        <dbReference type="EMBL" id="TQD39062.1"/>
    </source>
</evidence>
<gene>
    <name evidence="2" type="ORF">FKR84_06610</name>
</gene>
<name>A0A507ZZQ4_9FLAO</name>
<sequence length="130" mass="15026">MSIEEKNLVKNFFESDFYKDTTQLETYLHPKVIVNWSSSAGHNVLNYNEFAAMATEMGKSFEALNCEVTHLLQESNFVTIRFSYTANTIEEPDEDIPIAHFIAIWEIKDQKLYKGFVMSQPGEEDVTNLF</sequence>
<dbReference type="Gene3D" id="3.10.450.50">
    <property type="match status" value="1"/>
</dbReference>
<keyword evidence="3" id="KW-1185">Reference proteome</keyword>
<dbReference type="Pfam" id="PF12680">
    <property type="entry name" value="SnoaL_2"/>
    <property type="match status" value="1"/>
</dbReference>
<dbReference type="OrthoDB" id="1452256at2"/>
<proteinExistence type="predicted"/>
<dbReference type="InterPro" id="IPR037401">
    <property type="entry name" value="SnoaL-like"/>
</dbReference>
<protein>
    <submittedName>
        <fullName evidence="2">Nuclear transport factor 2 family protein</fullName>
    </submittedName>
</protein>
<reference evidence="2 3" key="1">
    <citation type="submission" date="2019-06" db="EMBL/GenBank/DDBJ databases">
        <title>Flavibacter putida gen. nov., sp. nov., a novel marine bacterium of the family Flavobacteriaceae isolated from coastal seawater.</title>
        <authorList>
            <person name="Feng X."/>
        </authorList>
    </citation>
    <scope>NUCLEOTIDE SEQUENCE [LARGE SCALE GENOMIC DNA]</scope>
    <source>
        <strain evidence="2 3">PLHSN227</strain>
    </source>
</reference>
<comment type="caution">
    <text evidence="2">The sequence shown here is derived from an EMBL/GenBank/DDBJ whole genome shotgun (WGS) entry which is preliminary data.</text>
</comment>
<dbReference type="InterPro" id="IPR032710">
    <property type="entry name" value="NTF2-like_dom_sf"/>
</dbReference>
<evidence type="ECO:0000259" key="1">
    <source>
        <dbReference type="Pfam" id="PF12680"/>
    </source>
</evidence>
<dbReference type="AlphaFoldDB" id="A0A507ZZQ4"/>
<feature type="domain" description="SnoaL-like" evidence="1">
    <location>
        <begin position="19"/>
        <end position="112"/>
    </location>
</feature>
<dbReference type="Proteomes" id="UP000317169">
    <property type="component" value="Unassembled WGS sequence"/>
</dbReference>
<dbReference type="SUPFAM" id="SSF54427">
    <property type="entry name" value="NTF2-like"/>
    <property type="match status" value="1"/>
</dbReference>
<accession>A0A507ZZQ4</accession>